<gene>
    <name evidence="1" type="ORF">GKZ28_13120</name>
</gene>
<reference evidence="1" key="1">
    <citation type="submission" date="2019-12" db="EMBL/GenBank/DDBJ databases">
        <title>Microbes associate with the intestines of laboratory mice.</title>
        <authorList>
            <person name="Navarre W."/>
            <person name="Wong E."/>
        </authorList>
    </citation>
    <scope>NUCLEOTIDE SEQUENCE</scope>
    <source>
        <strain evidence="1">NM79_F5</strain>
    </source>
</reference>
<comment type="caution">
    <text evidence="1">The sequence shown here is derived from an EMBL/GenBank/DDBJ whole genome shotgun (WGS) entry which is preliminary data.</text>
</comment>
<organism evidence="1 2">
    <name type="scientific">Clostridium chromiireducens</name>
    <dbReference type="NCBI Taxonomy" id="225345"/>
    <lineage>
        <taxon>Bacteria</taxon>
        <taxon>Bacillati</taxon>
        <taxon>Bacillota</taxon>
        <taxon>Clostridia</taxon>
        <taxon>Eubacteriales</taxon>
        <taxon>Clostridiaceae</taxon>
        <taxon>Clostridium</taxon>
    </lineage>
</organism>
<dbReference type="RefSeq" id="WP_160359517.1">
    <property type="nucleotide sequence ID" value="NZ_WSRQ01000019.1"/>
</dbReference>
<dbReference type="AlphaFoldDB" id="A0A964RMK9"/>
<name>A0A964RMK9_9CLOT</name>
<sequence length="622" mass="74169">MKELAKQMSAENKKMSLKECLEDLQKEILSGKNKKFFRTYSIETSGGKTTSTIEAIKDHYIFVKDNPFIKDKKRRFIFVTKFIEEGIEVADNINKDEEEKIAMFYTPNTKVKSENCSNNFFECTKYHTLIITHAMYMKLCSPERVEHEEYRKIFMKYKTLIIDEEINPIKNSLFTFSQGDTYWLTTLDSFTEPILSKKLHKLMKPLLDLLKQDYKPDNQLYRVECDYDRKEIDKLYEELMQGVQNIKNENFEDKYKSGETKCKKDNLFNLLNGILLTYKCIDNNVCLIYPKRQIFSYDYTFKFLMLNNNIWLDASANFNKMYENELFKVIDCPREIDHKDSKLIFHKVNTTTSSKNIDDNFRKDISKYLIEEYSDKKALILTRDIECEQLKDKEEYLQGYDNFEYSNFEEMRGRNIWKDLEVCCYIHTYRFTSAYYIFLYEYFNNIILPDDELITSNKKFNFNKQYTKCEWGFEKEELFHLMISDMSSSMYQGLKRIQRNRNPKAIFDVFTNSISTIMIVMKQLHGIEPKKNFIIAEKGKLTDADKILEFIDNRLEESNGKWTRIKSKEVMDELKINSNNWNKIWNNEVFESDVDKRKIGQSKGKAGGKQGSRLVNWLVKHK</sequence>
<evidence type="ECO:0000313" key="1">
    <source>
        <dbReference type="EMBL" id="MVX64634.1"/>
    </source>
</evidence>
<dbReference type="EMBL" id="WSRQ01000019">
    <property type="protein sequence ID" value="MVX64634.1"/>
    <property type="molecule type" value="Genomic_DNA"/>
</dbReference>
<accession>A0A964RMK9</accession>
<protein>
    <submittedName>
        <fullName evidence="1">Uncharacterized protein</fullName>
    </submittedName>
</protein>
<evidence type="ECO:0000313" key="2">
    <source>
        <dbReference type="Proteomes" id="UP000656077"/>
    </source>
</evidence>
<proteinExistence type="predicted"/>
<dbReference type="Proteomes" id="UP000656077">
    <property type="component" value="Unassembled WGS sequence"/>
</dbReference>